<dbReference type="AlphaFoldDB" id="A0A6F8VDD7"/>
<evidence type="ECO:0000313" key="4">
    <source>
        <dbReference type="Proteomes" id="UP000502260"/>
    </source>
</evidence>
<organism evidence="3 4">
    <name type="scientific">Sulfurimicrobium lacus</name>
    <dbReference type="NCBI Taxonomy" id="2715678"/>
    <lineage>
        <taxon>Bacteria</taxon>
        <taxon>Pseudomonadati</taxon>
        <taxon>Pseudomonadota</taxon>
        <taxon>Betaproteobacteria</taxon>
        <taxon>Nitrosomonadales</taxon>
        <taxon>Sulfuricellaceae</taxon>
        <taxon>Sulfurimicrobium</taxon>
    </lineage>
</organism>
<dbReference type="KEGG" id="slac:SKTS_25800"/>
<gene>
    <name evidence="3" type="ORF">SKTS_25800</name>
</gene>
<dbReference type="InterPro" id="IPR036165">
    <property type="entry name" value="YefM-like_sf"/>
</dbReference>
<evidence type="ECO:0000313" key="3">
    <source>
        <dbReference type="EMBL" id="BCB27694.1"/>
    </source>
</evidence>
<dbReference type="Proteomes" id="UP000502260">
    <property type="component" value="Chromosome"/>
</dbReference>
<keyword evidence="4" id="KW-1185">Reference proteome</keyword>
<dbReference type="RefSeq" id="WP_173065805.1">
    <property type="nucleotide sequence ID" value="NZ_AP022853.1"/>
</dbReference>
<dbReference type="InterPro" id="IPR051416">
    <property type="entry name" value="phD-YefM_TA_antitoxins"/>
</dbReference>
<dbReference type="NCBIfam" id="TIGR01552">
    <property type="entry name" value="phd_fam"/>
    <property type="match status" value="1"/>
</dbReference>
<evidence type="ECO:0000256" key="2">
    <source>
        <dbReference type="RuleBase" id="RU362080"/>
    </source>
</evidence>
<comment type="function">
    <text evidence="2">Antitoxin component of a type II toxin-antitoxin (TA) system.</text>
</comment>
<dbReference type="Pfam" id="PF02604">
    <property type="entry name" value="PhdYeFM_antitox"/>
    <property type="match status" value="1"/>
</dbReference>
<name>A0A6F8VDD7_9PROT</name>
<accession>A0A6F8VDD7</accession>
<evidence type="ECO:0000256" key="1">
    <source>
        <dbReference type="ARBA" id="ARBA00009981"/>
    </source>
</evidence>
<sequence>MRLVNIHEAKTQLSKLLEQVQAGEDVVIAKAGAPIVRLIPYAPPKRRIAPPGAMEGEGRIADDFDAPIDELFNCLKDHAA</sequence>
<reference evidence="4" key="1">
    <citation type="submission" date="2020-03" db="EMBL/GenBank/DDBJ databases">
        <title>Complete genome sequence of sulfur-oxidizing bacterium skT11.</title>
        <authorList>
            <person name="Kanda M."/>
            <person name="Kojima H."/>
            <person name="Fukui M."/>
        </authorList>
    </citation>
    <scope>NUCLEOTIDE SEQUENCE [LARGE SCALE GENOMIC DNA]</scope>
    <source>
        <strain evidence="4">skT11</strain>
    </source>
</reference>
<dbReference type="EMBL" id="AP022853">
    <property type="protein sequence ID" value="BCB27694.1"/>
    <property type="molecule type" value="Genomic_DNA"/>
</dbReference>
<proteinExistence type="inferred from homology"/>
<comment type="similarity">
    <text evidence="1 2">Belongs to the phD/YefM antitoxin family.</text>
</comment>
<dbReference type="PANTHER" id="PTHR35377">
    <property type="entry name" value="ANTITOXIN VAPB49-RELATED-RELATED"/>
    <property type="match status" value="1"/>
</dbReference>
<dbReference type="InterPro" id="IPR006442">
    <property type="entry name" value="Antitoxin_Phd/YefM"/>
</dbReference>
<dbReference type="Gene3D" id="3.40.1620.10">
    <property type="entry name" value="YefM-like domain"/>
    <property type="match status" value="1"/>
</dbReference>
<protein>
    <recommendedName>
        <fullName evidence="2">Antitoxin</fullName>
    </recommendedName>
</protein>
<dbReference type="SUPFAM" id="SSF143120">
    <property type="entry name" value="YefM-like"/>
    <property type="match status" value="1"/>
</dbReference>